<dbReference type="Proteomes" id="UP000256988">
    <property type="component" value="Unassembled WGS sequence"/>
</dbReference>
<sequence length="420" mass="46970">MSVYALIDCNSFYCSCERLFRPELNGRPVVVLSNNDGCVIARSREAKALGIGMGVPYFQNRAFLRQHNVAVFSSNYELYADVSNRVMRTIQGMVPDLEVYSIDECWADLTGMPGDLDALGREIQARVRRWVGIPVGVGISTTKTLAKLAQWAGKTWRATGGVVDLTDSLRQGRLLPLAPAGDVWGVGRKLTTRLQGLGITTAEDLARADLSMLRKEFSRVLERTARELRGEQWMRLHEAPPLKKEIISSRMFGHRVYRLEALREAMATYVTRAAEKLREQGSLCSTLLVSVQTGQHEPEERRYYRSLGIQLAHPTDDTRILVQVALAGLDPIYREGYAYSKCAVVLGSIVQTDEFTPDLFAPAGQGRPSELMQVVDRINARYGRAALHVGRVPADPGWQMRRELLSRGYTTRWGELPRAG</sequence>
<organism evidence="7 8">
    <name type="scientific">Ectopseudomonas oleovorans</name>
    <name type="common">Pseudomonas oleovorans</name>
    <dbReference type="NCBI Taxonomy" id="301"/>
    <lineage>
        <taxon>Bacteria</taxon>
        <taxon>Pseudomonadati</taxon>
        <taxon>Pseudomonadota</taxon>
        <taxon>Gammaproteobacteria</taxon>
        <taxon>Pseudomonadales</taxon>
        <taxon>Pseudomonadaceae</taxon>
        <taxon>Ectopseudomonas</taxon>
    </lineage>
</organism>
<dbReference type="Gene3D" id="3.30.70.270">
    <property type="match status" value="1"/>
</dbReference>
<evidence type="ECO:0000313" key="8">
    <source>
        <dbReference type="Proteomes" id="UP000256988"/>
    </source>
</evidence>
<dbReference type="InterPro" id="IPR001126">
    <property type="entry name" value="UmuC"/>
</dbReference>
<dbReference type="InterPro" id="IPR017961">
    <property type="entry name" value="DNA_pol_Y-fam_little_finger"/>
</dbReference>
<dbReference type="Pfam" id="PF11799">
    <property type="entry name" value="IMS_C"/>
    <property type="match status" value="1"/>
</dbReference>
<dbReference type="NCBIfam" id="NF002955">
    <property type="entry name" value="PRK03609.1"/>
    <property type="match status" value="1"/>
</dbReference>
<dbReference type="AlphaFoldDB" id="A0A3D9EE02"/>
<dbReference type="InterPro" id="IPR025188">
    <property type="entry name" value="DUF4113"/>
</dbReference>
<name>A0A3D9EE02_ECTOL</name>
<keyword evidence="4" id="KW-0234">DNA repair</keyword>
<dbReference type="PROSITE" id="PS50173">
    <property type="entry name" value="UMUC"/>
    <property type="match status" value="1"/>
</dbReference>
<reference evidence="7 8" key="1">
    <citation type="submission" date="2018-07" db="EMBL/GenBank/DDBJ databases">
        <title>Genome sequencing of rice bacterial endophytes.</title>
        <authorList>
            <person name="Venturi V."/>
        </authorList>
    </citation>
    <scope>NUCLEOTIDE SEQUENCE [LARGE SCALE GENOMIC DNA]</scope>
    <source>
        <strain evidence="7 8">AG1002</strain>
    </source>
</reference>
<dbReference type="InterPro" id="IPR043502">
    <property type="entry name" value="DNA/RNA_pol_sf"/>
</dbReference>
<dbReference type="CDD" id="cd01700">
    <property type="entry name" value="PolY_Pol_V_umuC"/>
    <property type="match status" value="1"/>
</dbReference>
<keyword evidence="5" id="KW-0742">SOS response</keyword>
<comment type="caution">
    <text evidence="7">The sequence shown here is derived from an EMBL/GenBank/DDBJ whole genome shotgun (WGS) entry which is preliminary data.</text>
</comment>
<evidence type="ECO:0000256" key="5">
    <source>
        <dbReference type="ARBA" id="ARBA00023236"/>
    </source>
</evidence>
<evidence type="ECO:0000256" key="1">
    <source>
        <dbReference type="ARBA" id="ARBA00010945"/>
    </source>
</evidence>
<evidence type="ECO:0000256" key="2">
    <source>
        <dbReference type="ARBA" id="ARBA00022763"/>
    </source>
</evidence>
<comment type="similarity">
    <text evidence="1">Belongs to the DNA polymerase type-Y family.</text>
</comment>
<proteinExistence type="inferred from homology"/>
<keyword evidence="2" id="KW-0227">DNA damage</keyword>
<dbReference type="PANTHER" id="PTHR11076:SF34">
    <property type="entry name" value="PROTEIN UMUC"/>
    <property type="match status" value="1"/>
</dbReference>
<dbReference type="GO" id="GO:0003684">
    <property type="term" value="F:damaged DNA binding"/>
    <property type="evidence" value="ECO:0007669"/>
    <property type="project" value="InterPro"/>
</dbReference>
<dbReference type="GO" id="GO:0009432">
    <property type="term" value="P:SOS response"/>
    <property type="evidence" value="ECO:0007669"/>
    <property type="project" value="UniProtKB-KW"/>
</dbReference>
<gene>
    <name evidence="7" type="ORF">DFO60_4109</name>
</gene>
<evidence type="ECO:0000256" key="4">
    <source>
        <dbReference type="ARBA" id="ARBA00023204"/>
    </source>
</evidence>
<dbReference type="Gene3D" id="3.40.1170.60">
    <property type="match status" value="1"/>
</dbReference>
<dbReference type="Gene3D" id="1.10.150.20">
    <property type="entry name" value="5' to 3' exonuclease, C-terminal subdomain"/>
    <property type="match status" value="1"/>
</dbReference>
<dbReference type="EMBL" id="QRDL01000006">
    <property type="protein sequence ID" value="RED01267.1"/>
    <property type="molecule type" value="Genomic_DNA"/>
</dbReference>
<dbReference type="InterPro" id="IPR043128">
    <property type="entry name" value="Rev_trsase/Diguanyl_cyclase"/>
</dbReference>
<dbReference type="GO" id="GO:0003887">
    <property type="term" value="F:DNA-directed DNA polymerase activity"/>
    <property type="evidence" value="ECO:0007669"/>
    <property type="project" value="TreeGrafter"/>
</dbReference>
<keyword evidence="3" id="KW-0741">SOS mutagenesis</keyword>
<dbReference type="GO" id="GO:0042276">
    <property type="term" value="P:error-prone translesion synthesis"/>
    <property type="evidence" value="ECO:0007669"/>
    <property type="project" value="TreeGrafter"/>
</dbReference>
<dbReference type="SUPFAM" id="SSF56672">
    <property type="entry name" value="DNA/RNA polymerases"/>
    <property type="match status" value="1"/>
</dbReference>
<dbReference type="InterPro" id="IPR050116">
    <property type="entry name" value="DNA_polymerase-Y"/>
</dbReference>
<feature type="domain" description="UmuC" evidence="6">
    <location>
        <begin position="4"/>
        <end position="187"/>
    </location>
</feature>
<evidence type="ECO:0000256" key="3">
    <source>
        <dbReference type="ARBA" id="ARBA00023199"/>
    </source>
</evidence>
<dbReference type="GO" id="GO:0006281">
    <property type="term" value="P:DNA repair"/>
    <property type="evidence" value="ECO:0007669"/>
    <property type="project" value="UniProtKB-KW"/>
</dbReference>
<dbReference type="Pfam" id="PF13438">
    <property type="entry name" value="DUF4113"/>
    <property type="match status" value="1"/>
</dbReference>
<dbReference type="RefSeq" id="WP_115946739.1">
    <property type="nucleotide sequence ID" value="NZ_QRDL01000006.1"/>
</dbReference>
<dbReference type="GO" id="GO:0005829">
    <property type="term" value="C:cytosol"/>
    <property type="evidence" value="ECO:0007669"/>
    <property type="project" value="TreeGrafter"/>
</dbReference>
<accession>A0A3D9EE02</accession>
<dbReference type="Pfam" id="PF00817">
    <property type="entry name" value="IMS"/>
    <property type="match status" value="1"/>
</dbReference>
<protein>
    <submittedName>
        <fullName evidence="7">DNA polymerase V</fullName>
    </submittedName>
</protein>
<dbReference type="PANTHER" id="PTHR11076">
    <property type="entry name" value="DNA REPAIR POLYMERASE UMUC / TRANSFERASE FAMILY MEMBER"/>
    <property type="match status" value="1"/>
</dbReference>
<evidence type="ECO:0000259" key="6">
    <source>
        <dbReference type="PROSITE" id="PS50173"/>
    </source>
</evidence>
<evidence type="ECO:0000313" key="7">
    <source>
        <dbReference type="EMBL" id="RED01267.1"/>
    </source>
</evidence>